<feature type="region of interest" description="Disordered" evidence="1">
    <location>
        <begin position="1"/>
        <end position="45"/>
    </location>
</feature>
<dbReference type="GeneID" id="27362485"/>
<evidence type="ECO:0000259" key="3">
    <source>
        <dbReference type="Pfam" id="PF25289"/>
    </source>
</evidence>
<feature type="compositionally biased region" description="Low complexity" evidence="1">
    <location>
        <begin position="708"/>
        <end position="717"/>
    </location>
</feature>
<evidence type="ECO:0000313" key="4">
    <source>
        <dbReference type="EMBL" id="KIW37367.1"/>
    </source>
</evidence>
<organism evidence="4 5">
    <name type="scientific">Exophiala oligosperma</name>
    <dbReference type="NCBI Taxonomy" id="215243"/>
    <lineage>
        <taxon>Eukaryota</taxon>
        <taxon>Fungi</taxon>
        <taxon>Dikarya</taxon>
        <taxon>Ascomycota</taxon>
        <taxon>Pezizomycotina</taxon>
        <taxon>Eurotiomycetes</taxon>
        <taxon>Chaetothyriomycetidae</taxon>
        <taxon>Chaetothyriales</taxon>
        <taxon>Herpotrichiellaceae</taxon>
        <taxon>Exophiala</taxon>
    </lineage>
</organism>
<dbReference type="AlphaFoldDB" id="A0A0D2BIY6"/>
<gene>
    <name evidence="4" type="ORF">PV06_10411</name>
</gene>
<protein>
    <submittedName>
        <fullName evidence="4">Uncharacterized protein</fullName>
    </submittedName>
</protein>
<dbReference type="RefSeq" id="XP_016257583.1">
    <property type="nucleotide sequence ID" value="XM_016411963.1"/>
</dbReference>
<dbReference type="OrthoDB" id="5354458at2759"/>
<feature type="compositionally biased region" description="Polar residues" evidence="1">
    <location>
        <begin position="606"/>
        <end position="618"/>
    </location>
</feature>
<evidence type="ECO:0000256" key="1">
    <source>
        <dbReference type="SAM" id="MobiDB-lite"/>
    </source>
</evidence>
<feature type="domain" description="DUF7877" evidence="3">
    <location>
        <begin position="49"/>
        <end position="155"/>
    </location>
</feature>
<keyword evidence="5" id="KW-1185">Reference proteome</keyword>
<dbReference type="Proteomes" id="UP000053342">
    <property type="component" value="Unassembled WGS sequence"/>
</dbReference>
<dbReference type="VEuPathDB" id="FungiDB:PV06_10411"/>
<feature type="compositionally biased region" description="Polar residues" evidence="1">
    <location>
        <begin position="671"/>
        <end position="695"/>
    </location>
</feature>
<feature type="compositionally biased region" description="Low complexity" evidence="1">
    <location>
        <begin position="655"/>
        <end position="670"/>
    </location>
</feature>
<feature type="region of interest" description="Disordered" evidence="1">
    <location>
        <begin position="634"/>
        <end position="775"/>
    </location>
</feature>
<dbReference type="InterPro" id="IPR056687">
    <property type="entry name" value="DUF7785"/>
</dbReference>
<sequence length="775" mass="84058">MAEVNGEVNGEAKMEDVVSNNSTSHLGKRKRTETPEPTHPPANTKQFSLQAVLKDTLLLIRKHDTTPSLLKFPIPTTDPEAPDLKRARLAKVESTNETIEERILAGVYTSFDALKQDVNIVKAALLDDVSTSNGNGDSEVHSSSNLQEQLDAVLELLSKCDRDKSKDANGVTIKTESEELAKAIPITQAPKHVISLRSYIPGVTPAQSTSSVLFSGLELNQQKDEIDESILPNGIQLTDYTTVGNNDVKPKRNAKVFGEFGRPPNQYAKLQAPQPASNRAFGTTTLNFTPYLPRANTNLPINGDFKLTNLGTGSWLSYGSGDARNQSQPKRKQEETDGLFTSAYTSFAPNKDNSTVRGYLIPEQDRSRFWWHKYGRQKMSRIFKTQDSEELANTAVAAEDEFADLPDVIANFEPEPLDDASGDAEDPDADALLEEISGLIESLTSYQRNRMLELKVNPNNPYSVNMPQPSDGEFDVFGMLRDQLKILISSLPPFAVAKLNGDQLEDLNISTKILVEPPDQPGTARSTIEDWRTQAARQPTAAPTPVARTAIPQGIPRAYPQGNVTQTPYNTQARTYNASVPPMTGYGMRTATQNYQTPAAAPRPAYSQTPYHQPANTPYTNRATIQQVQRNMANGYGNYSSAGPGAVQPPQTPAYGPRPGQPGYQQRPPQDNSLLAMTGHSAASPQKAPLTNGQSFPPRQYPGPQQPQTPYQMPRQPSGTPGLPSATPSIPGPGAATSYGRFSNTPDRASSEASASAAATTAAAGITGQTVEVSR</sequence>
<feature type="region of interest" description="Disordered" evidence="1">
    <location>
        <begin position="597"/>
        <end position="618"/>
    </location>
</feature>
<dbReference type="Pfam" id="PF25009">
    <property type="entry name" value="DUF7785"/>
    <property type="match status" value="1"/>
</dbReference>
<dbReference type="Pfam" id="PF25289">
    <property type="entry name" value="DUF7877"/>
    <property type="match status" value="1"/>
</dbReference>
<dbReference type="HOGENOM" id="CLU_008206_0_0_1"/>
<name>A0A0D2BIY6_9EURO</name>
<evidence type="ECO:0000313" key="5">
    <source>
        <dbReference type="Proteomes" id="UP000053342"/>
    </source>
</evidence>
<feature type="compositionally biased region" description="Low complexity" evidence="1">
    <location>
        <begin position="751"/>
        <end position="764"/>
    </location>
</feature>
<dbReference type="STRING" id="215243.A0A0D2BIY6"/>
<dbReference type="InterPro" id="IPR057199">
    <property type="entry name" value="DUF7877"/>
</dbReference>
<dbReference type="EMBL" id="KN847344">
    <property type="protein sequence ID" value="KIW37367.1"/>
    <property type="molecule type" value="Genomic_DNA"/>
</dbReference>
<reference evidence="4 5" key="1">
    <citation type="submission" date="2015-01" db="EMBL/GenBank/DDBJ databases">
        <title>The Genome Sequence of Exophiala oligosperma CBS72588.</title>
        <authorList>
            <consortium name="The Broad Institute Genomics Platform"/>
            <person name="Cuomo C."/>
            <person name="de Hoog S."/>
            <person name="Gorbushina A."/>
            <person name="Stielow B."/>
            <person name="Teixiera M."/>
            <person name="Abouelleil A."/>
            <person name="Chapman S.B."/>
            <person name="Priest M."/>
            <person name="Young S.K."/>
            <person name="Wortman J."/>
            <person name="Nusbaum C."/>
            <person name="Birren B."/>
        </authorList>
    </citation>
    <scope>NUCLEOTIDE SEQUENCE [LARGE SCALE GENOMIC DNA]</scope>
    <source>
        <strain evidence="4 5">CBS 72588</strain>
    </source>
</reference>
<evidence type="ECO:0000259" key="2">
    <source>
        <dbReference type="Pfam" id="PF25009"/>
    </source>
</evidence>
<accession>A0A0D2BIY6</accession>
<feature type="domain" description="DUF7785" evidence="2">
    <location>
        <begin position="428"/>
        <end position="515"/>
    </location>
</feature>
<proteinExistence type="predicted"/>